<dbReference type="InterPro" id="IPR037051">
    <property type="entry name" value="4-carb_acid_sugar_kinase_N_sf"/>
</dbReference>
<keyword evidence="5" id="KW-0067">ATP-binding</keyword>
<evidence type="ECO:0000256" key="1">
    <source>
        <dbReference type="ARBA" id="ARBA00005715"/>
    </source>
</evidence>
<keyword evidence="4 9" id="KW-0418">Kinase</keyword>
<evidence type="ECO:0000313" key="9">
    <source>
        <dbReference type="EMBL" id="MDN4071667.1"/>
    </source>
</evidence>
<comment type="caution">
    <text evidence="9">The sequence shown here is derived from an EMBL/GenBank/DDBJ whole genome shotgun (WGS) entry which is preliminary data.</text>
</comment>
<dbReference type="SUPFAM" id="SSF142764">
    <property type="entry name" value="YgbK-like"/>
    <property type="match status" value="1"/>
</dbReference>
<name>A0ABT8E197_9BACL</name>
<dbReference type="Proteomes" id="UP001168694">
    <property type="component" value="Unassembled WGS sequence"/>
</dbReference>
<dbReference type="EMBL" id="JAUHLN010000001">
    <property type="protein sequence ID" value="MDN4071667.1"/>
    <property type="molecule type" value="Genomic_DNA"/>
</dbReference>
<reference evidence="9" key="1">
    <citation type="submission" date="2023-06" db="EMBL/GenBank/DDBJ databases">
        <title>Draft Genome Sequences of Representative Paenibacillus Polymyxa, Bacillus cereus, Fictibacillus sp., and Brevibacillus agri Strains Isolated from Amazonian Dark Earth.</title>
        <authorList>
            <person name="Pellegrinetti T.A."/>
            <person name="Cunha I.C.M."/>
            <person name="Chaves M.G."/>
            <person name="Freitas A.S."/>
            <person name="Silva A.V.R."/>
            <person name="Tsai S.M."/>
            <person name="Mendes L.W."/>
        </authorList>
    </citation>
    <scope>NUCLEOTIDE SEQUENCE</scope>
    <source>
        <strain evidence="9">CENA-BCM004</strain>
    </source>
</reference>
<organism evidence="9 10">
    <name type="scientific">Fictibacillus terranigra</name>
    <dbReference type="NCBI Taxonomy" id="3058424"/>
    <lineage>
        <taxon>Bacteria</taxon>
        <taxon>Bacillati</taxon>
        <taxon>Bacillota</taxon>
        <taxon>Bacilli</taxon>
        <taxon>Bacillales</taxon>
        <taxon>Fictibacillaceae</taxon>
        <taxon>Fictibacillus</taxon>
    </lineage>
</organism>
<dbReference type="GO" id="GO:0016301">
    <property type="term" value="F:kinase activity"/>
    <property type="evidence" value="ECO:0007669"/>
    <property type="project" value="UniProtKB-KW"/>
</dbReference>
<evidence type="ECO:0000256" key="5">
    <source>
        <dbReference type="ARBA" id="ARBA00022840"/>
    </source>
</evidence>
<sequence>MQLFILADDLTGANDSGVQLSKQGFRSTVWLENNKKPDGETDVAIYDTDSRALTEEEAYHRVYEASLHVKNLHDVHVYKKMDSTLRGNIGAELAAVCDAVQPEIVVISAAYPKLERQTINGCQYVRGRLVEQTEFGQDPKTPVTESSIPALLRKYAGHKIGTIDSGLLSRSMKEVLAYVLDEMDEGKTWFVCDAEKEEHLEKAAQIFASLHKKLLWAGSAGLIEYLPAALKLEVPKREKKAKAEISRTLTVSASLSMTTKVQLEKVSTMPDSFMIEMQPADLMKKTYDLQNLIQSIKQVPGMRHFVLYVDGSHENREAARMLGGELGLLKNQIGERISRELGIIARSVLDRFPDISGLVLTGGDTAKAVCLEAGMTQMELWSELEPGLPLGILSDKKRMFMAVTKAGGFGNEDSLVHALNHMTGEVLQHESK</sequence>
<keyword evidence="10" id="KW-1185">Reference proteome</keyword>
<dbReference type="Gene3D" id="3.40.980.20">
    <property type="entry name" value="Four-carbon acid sugar kinase, nucleotide binding domain"/>
    <property type="match status" value="1"/>
</dbReference>
<accession>A0ABT8E197</accession>
<feature type="domain" description="Four-carbon acid sugar kinase nucleotide binding" evidence="8">
    <location>
        <begin position="249"/>
        <end position="415"/>
    </location>
</feature>
<comment type="similarity">
    <text evidence="1">Belongs to the four-carbon acid sugar kinase family.</text>
</comment>
<evidence type="ECO:0000256" key="4">
    <source>
        <dbReference type="ARBA" id="ARBA00022777"/>
    </source>
</evidence>
<feature type="domain" description="Four-carbon acid sugar kinase N-terminal" evidence="7">
    <location>
        <begin position="4"/>
        <end position="226"/>
    </location>
</feature>
<evidence type="ECO:0000256" key="2">
    <source>
        <dbReference type="ARBA" id="ARBA00022679"/>
    </source>
</evidence>
<keyword evidence="2" id="KW-0808">Transferase</keyword>
<dbReference type="Pfam" id="PF17042">
    <property type="entry name" value="NBD_C"/>
    <property type="match status" value="1"/>
</dbReference>
<dbReference type="InterPro" id="IPR010737">
    <property type="entry name" value="4-carb_acid_sugar_kinase_N"/>
</dbReference>
<dbReference type="Pfam" id="PF07005">
    <property type="entry name" value="SBD_N"/>
    <property type="match status" value="1"/>
</dbReference>
<proteinExistence type="inferred from homology"/>
<evidence type="ECO:0000256" key="6">
    <source>
        <dbReference type="ARBA" id="ARBA00023277"/>
    </source>
</evidence>
<dbReference type="InterPro" id="IPR031475">
    <property type="entry name" value="NBD_C"/>
</dbReference>
<evidence type="ECO:0000259" key="8">
    <source>
        <dbReference type="Pfam" id="PF17042"/>
    </source>
</evidence>
<evidence type="ECO:0000256" key="3">
    <source>
        <dbReference type="ARBA" id="ARBA00022741"/>
    </source>
</evidence>
<evidence type="ECO:0000259" key="7">
    <source>
        <dbReference type="Pfam" id="PF07005"/>
    </source>
</evidence>
<dbReference type="RefSeq" id="WP_290397832.1">
    <property type="nucleotide sequence ID" value="NZ_JAUHLN010000001.1"/>
</dbReference>
<keyword evidence="6" id="KW-0119">Carbohydrate metabolism</keyword>
<dbReference type="InterPro" id="IPR042213">
    <property type="entry name" value="NBD_C_sf"/>
</dbReference>
<dbReference type="Gene3D" id="3.40.50.10840">
    <property type="entry name" value="Putative sugar-binding, N-terminal domain"/>
    <property type="match status" value="1"/>
</dbReference>
<gene>
    <name evidence="9" type="ORF">QYF49_01300</name>
</gene>
<evidence type="ECO:0000313" key="10">
    <source>
        <dbReference type="Proteomes" id="UP001168694"/>
    </source>
</evidence>
<keyword evidence="3" id="KW-0547">Nucleotide-binding</keyword>
<protein>
    <submittedName>
        <fullName evidence="9">Four-carbon acid sugar kinase family protein</fullName>
    </submittedName>
</protein>